<feature type="non-terminal residue" evidence="2">
    <location>
        <position position="1"/>
    </location>
</feature>
<gene>
    <name evidence="2" type="ORF">M407DRAFT_246977</name>
</gene>
<keyword evidence="1" id="KW-1133">Transmembrane helix</keyword>
<proteinExistence type="predicted"/>
<dbReference type="EMBL" id="KN823562">
    <property type="protein sequence ID" value="KIO16451.1"/>
    <property type="molecule type" value="Genomic_DNA"/>
</dbReference>
<dbReference type="AlphaFoldDB" id="A0A0C3Q1J8"/>
<protein>
    <submittedName>
        <fullName evidence="2">Uncharacterized protein</fullName>
    </submittedName>
</protein>
<dbReference type="HOGENOM" id="CLU_131114_0_0_1"/>
<feature type="transmembrane region" description="Helical" evidence="1">
    <location>
        <begin position="6"/>
        <end position="32"/>
    </location>
</feature>
<keyword evidence="3" id="KW-1185">Reference proteome</keyword>
<dbReference type="Proteomes" id="UP000054248">
    <property type="component" value="Unassembled WGS sequence"/>
</dbReference>
<name>A0A0C3Q1J8_9AGAM</name>
<sequence>IRIWNLVIWLIFPPSLFFLGLYFIWAVITALVSRIMLHLRSVACAQSPVNNTSFFGETARSTRIVWARPTTTTAMDSSLHTMSSLGAEVPVAIAQSDSMWDRDGEGVGDVVELQRIRNGKQLRWD</sequence>
<evidence type="ECO:0000313" key="2">
    <source>
        <dbReference type="EMBL" id="KIO16451.1"/>
    </source>
</evidence>
<evidence type="ECO:0000313" key="3">
    <source>
        <dbReference type="Proteomes" id="UP000054248"/>
    </source>
</evidence>
<keyword evidence="1" id="KW-0472">Membrane</keyword>
<accession>A0A0C3Q1J8</accession>
<reference evidence="3" key="2">
    <citation type="submission" date="2015-01" db="EMBL/GenBank/DDBJ databases">
        <title>Evolutionary Origins and Diversification of the Mycorrhizal Mutualists.</title>
        <authorList>
            <consortium name="DOE Joint Genome Institute"/>
            <consortium name="Mycorrhizal Genomics Consortium"/>
            <person name="Kohler A."/>
            <person name="Kuo A."/>
            <person name="Nagy L.G."/>
            <person name="Floudas D."/>
            <person name="Copeland A."/>
            <person name="Barry K.W."/>
            <person name="Cichocki N."/>
            <person name="Veneault-Fourrey C."/>
            <person name="LaButti K."/>
            <person name="Lindquist E.A."/>
            <person name="Lipzen A."/>
            <person name="Lundell T."/>
            <person name="Morin E."/>
            <person name="Murat C."/>
            <person name="Riley R."/>
            <person name="Ohm R."/>
            <person name="Sun H."/>
            <person name="Tunlid A."/>
            <person name="Henrissat B."/>
            <person name="Grigoriev I.V."/>
            <person name="Hibbett D.S."/>
            <person name="Martin F."/>
        </authorList>
    </citation>
    <scope>NUCLEOTIDE SEQUENCE [LARGE SCALE GENOMIC DNA]</scope>
    <source>
        <strain evidence="3">MUT 4182</strain>
    </source>
</reference>
<organism evidence="2 3">
    <name type="scientific">Tulasnella calospora MUT 4182</name>
    <dbReference type="NCBI Taxonomy" id="1051891"/>
    <lineage>
        <taxon>Eukaryota</taxon>
        <taxon>Fungi</taxon>
        <taxon>Dikarya</taxon>
        <taxon>Basidiomycota</taxon>
        <taxon>Agaricomycotina</taxon>
        <taxon>Agaricomycetes</taxon>
        <taxon>Cantharellales</taxon>
        <taxon>Tulasnellaceae</taxon>
        <taxon>Tulasnella</taxon>
    </lineage>
</organism>
<keyword evidence="1" id="KW-0812">Transmembrane</keyword>
<reference evidence="2 3" key="1">
    <citation type="submission" date="2014-04" db="EMBL/GenBank/DDBJ databases">
        <authorList>
            <consortium name="DOE Joint Genome Institute"/>
            <person name="Kuo A."/>
            <person name="Girlanda M."/>
            <person name="Perotto S."/>
            <person name="Kohler A."/>
            <person name="Nagy L.G."/>
            <person name="Floudas D."/>
            <person name="Copeland A."/>
            <person name="Barry K.W."/>
            <person name="Cichocki N."/>
            <person name="Veneault-Fourrey C."/>
            <person name="LaButti K."/>
            <person name="Lindquist E.A."/>
            <person name="Lipzen A."/>
            <person name="Lundell T."/>
            <person name="Morin E."/>
            <person name="Murat C."/>
            <person name="Sun H."/>
            <person name="Tunlid A."/>
            <person name="Henrissat B."/>
            <person name="Grigoriev I.V."/>
            <person name="Hibbett D.S."/>
            <person name="Martin F."/>
            <person name="Nordberg H.P."/>
            <person name="Cantor M.N."/>
            <person name="Hua S.X."/>
        </authorList>
    </citation>
    <scope>NUCLEOTIDE SEQUENCE [LARGE SCALE GENOMIC DNA]</scope>
    <source>
        <strain evidence="2 3">MUT 4182</strain>
    </source>
</reference>
<evidence type="ECO:0000256" key="1">
    <source>
        <dbReference type="SAM" id="Phobius"/>
    </source>
</evidence>